<sequence>MPSRTRQEGILQLICLLYVLTTLSLTAALPAALPPASFTRNANRTIKVASGKDGEIAFGQSTVDGPATWPGPCRPQSLSYGGASTALGLQDNGYSTQVDLSNANRMGFSTPSGEPFDLQQLQFRVASEQCIEMHMIHESASGRIAIVGLRFDLDQHDSAQPSTSFLSPLTAALAANKSANIGTVVETFDFSALLSVFSASSHWIYMGSPATPPCSDDVLQFFIDITVHISMAEFIEFGEMIGHQHVNTGNLVAGGIAVVELEPAATGGSQVTKLVAGGINVVEFKPATASTSQTAQPPP</sequence>
<dbReference type="GO" id="GO:0004089">
    <property type="term" value="F:carbonate dehydratase activity"/>
    <property type="evidence" value="ECO:0007669"/>
    <property type="project" value="UniProtKB-EC"/>
</dbReference>
<comment type="caution">
    <text evidence="9">The sequence shown here is derived from an EMBL/GenBank/DDBJ whole genome shotgun (WGS) entry which is preliminary data.</text>
</comment>
<evidence type="ECO:0000259" key="8">
    <source>
        <dbReference type="PROSITE" id="PS51144"/>
    </source>
</evidence>
<dbReference type="PROSITE" id="PS51144">
    <property type="entry name" value="ALPHA_CA_2"/>
    <property type="match status" value="1"/>
</dbReference>
<dbReference type="SMART" id="SM01057">
    <property type="entry name" value="Carb_anhydrase"/>
    <property type="match status" value="1"/>
</dbReference>
<dbReference type="SUPFAM" id="SSF51069">
    <property type="entry name" value="Carbonic anhydrase"/>
    <property type="match status" value="1"/>
</dbReference>
<keyword evidence="5" id="KW-0456">Lyase</keyword>
<reference evidence="9" key="1">
    <citation type="submission" date="2020-05" db="EMBL/GenBank/DDBJ databases">
        <title>Phylogenomic resolution of chytrid fungi.</title>
        <authorList>
            <person name="Stajich J.E."/>
            <person name="Amses K."/>
            <person name="Simmons R."/>
            <person name="Seto K."/>
            <person name="Myers J."/>
            <person name="Bonds A."/>
            <person name="Quandt C.A."/>
            <person name="Barry K."/>
            <person name="Liu P."/>
            <person name="Grigoriev I."/>
            <person name="Longcore J.E."/>
            <person name="James T.Y."/>
        </authorList>
    </citation>
    <scope>NUCLEOTIDE SEQUENCE</scope>
    <source>
        <strain evidence="9">JEL0379</strain>
    </source>
</reference>
<feature type="signal peptide" evidence="7">
    <location>
        <begin position="1"/>
        <end position="28"/>
    </location>
</feature>
<comment type="similarity">
    <text evidence="1">Belongs to the alpha-carbonic anhydrase family.</text>
</comment>
<evidence type="ECO:0000256" key="3">
    <source>
        <dbReference type="ARBA" id="ARBA00022723"/>
    </source>
</evidence>
<dbReference type="Pfam" id="PF00194">
    <property type="entry name" value="Carb_anhydrase"/>
    <property type="match status" value="1"/>
</dbReference>
<dbReference type="Gene3D" id="3.10.200.10">
    <property type="entry name" value="Alpha carbonic anhydrase"/>
    <property type="match status" value="1"/>
</dbReference>
<evidence type="ECO:0000256" key="7">
    <source>
        <dbReference type="SAM" id="SignalP"/>
    </source>
</evidence>
<dbReference type="EC" id="4.2.1.1" evidence="2"/>
<proteinExistence type="inferred from homology"/>
<keyword evidence="7" id="KW-0732">Signal</keyword>
<evidence type="ECO:0000256" key="2">
    <source>
        <dbReference type="ARBA" id="ARBA00012925"/>
    </source>
</evidence>
<organism evidence="9 10">
    <name type="scientific">Geranomyces variabilis</name>
    <dbReference type="NCBI Taxonomy" id="109894"/>
    <lineage>
        <taxon>Eukaryota</taxon>
        <taxon>Fungi</taxon>
        <taxon>Fungi incertae sedis</taxon>
        <taxon>Chytridiomycota</taxon>
        <taxon>Chytridiomycota incertae sedis</taxon>
        <taxon>Chytridiomycetes</taxon>
        <taxon>Spizellomycetales</taxon>
        <taxon>Powellomycetaceae</taxon>
        <taxon>Geranomyces</taxon>
    </lineage>
</organism>
<evidence type="ECO:0000313" key="10">
    <source>
        <dbReference type="Proteomes" id="UP001212152"/>
    </source>
</evidence>
<dbReference type="InterPro" id="IPR036398">
    <property type="entry name" value="CA_dom_sf"/>
</dbReference>
<keyword evidence="3" id="KW-0479">Metal-binding</keyword>
<keyword evidence="4" id="KW-0862">Zinc</keyword>
<protein>
    <recommendedName>
        <fullName evidence="2">carbonic anhydrase</fullName>
        <ecNumber evidence="2">4.2.1.1</ecNumber>
    </recommendedName>
</protein>
<name>A0AAD5TLT4_9FUNG</name>
<dbReference type="PANTHER" id="PTHR18952:SF265">
    <property type="entry name" value="CARBONIC ANHYDRASE"/>
    <property type="match status" value="1"/>
</dbReference>
<dbReference type="InterPro" id="IPR023561">
    <property type="entry name" value="Carbonic_anhydrase_a-class"/>
</dbReference>
<evidence type="ECO:0000256" key="1">
    <source>
        <dbReference type="ARBA" id="ARBA00010718"/>
    </source>
</evidence>
<dbReference type="InterPro" id="IPR001148">
    <property type="entry name" value="CA_dom"/>
</dbReference>
<feature type="domain" description="Alpha-carbonic anhydrase" evidence="8">
    <location>
        <begin position="1"/>
        <end position="273"/>
    </location>
</feature>
<gene>
    <name evidence="9" type="ORF">HDU87_003514</name>
</gene>
<evidence type="ECO:0000256" key="5">
    <source>
        <dbReference type="ARBA" id="ARBA00023239"/>
    </source>
</evidence>
<dbReference type="Proteomes" id="UP001212152">
    <property type="component" value="Unassembled WGS sequence"/>
</dbReference>
<dbReference type="GO" id="GO:0008270">
    <property type="term" value="F:zinc ion binding"/>
    <property type="evidence" value="ECO:0007669"/>
    <property type="project" value="InterPro"/>
</dbReference>
<evidence type="ECO:0000313" key="9">
    <source>
        <dbReference type="EMBL" id="KAJ3178440.1"/>
    </source>
</evidence>
<evidence type="ECO:0000256" key="6">
    <source>
        <dbReference type="ARBA" id="ARBA00048348"/>
    </source>
</evidence>
<keyword evidence="10" id="KW-1185">Reference proteome</keyword>
<evidence type="ECO:0000256" key="4">
    <source>
        <dbReference type="ARBA" id="ARBA00022833"/>
    </source>
</evidence>
<accession>A0AAD5TLT4</accession>
<dbReference type="EMBL" id="JADGJQ010000026">
    <property type="protein sequence ID" value="KAJ3178440.1"/>
    <property type="molecule type" value="Genomic_DNA"/>
</dbReference>
<comment type="catalytic activity">
    <reaction evidence="6">
        <text>hydrogencarbonate + H(+) = CO2 + H2O</text>
        <dbReference type="Rhea" id="RHEA:10748"/>
        <dbReference type="ChEBI" id="CHEBI:15377"/>
        <dbReference type="ChEBI" id="CHEBI:15378"/>
        <dbReference type="ChEBI" id="CHEBI:16526"/>
        <dbReference type="ChEBI" id="CHEBI:17544"/>
        <dbReference type="EC" id="4.2.1.1"/>
    </reaction>
</comment>
<feature type="chain" id="PRO_5042053619" description="carbonic anhydrase" evidence="7">
    <location>
        <begin position="29"/>
        <end position="299"/>
    </location>
</feature>
<dbReference type="AlphaFoldDB" id="A0AAD5TLT4"/>
<dbReference type="PANTHER" id="PTHR18952">
    <property type="entry name" value="CARBONIC ANHYDRASE"/>
    <property type="match status" value="1"/>
</dbReference>